<dbReference type="Proteomes" id="UP000031914">
    <property type="component" value="Chromosome"/>
</dbReference>
<organism evidence="2 3">
    <name type="scientific">Yersinia rohdei</name>
    <dbReference type="NCBI Taxonomy" id="29485"/>
    <lineage>
        <taxon>Bacteria</taxon>
        <taxon>Pseudomonadati</taxon>
        <taxon>Pseudomonadota</taxon>
        <taxon>Gammaproteobacteria</taxon>
        <taxon>Enterobacterales</taxon>
        <taxon>Yersiniaceae</taxon>
        <taxon>Yersinia</taxon>
    </lineage>
</organism>
<accession>A0ABM5SG24</accession>
<name>A0ABM5SG24_YERRO</name>
<keyword evidence="1" id="KW-0732">Signal</keyword>
<feature type="chain" id="PRO_5045311359" evidence="1">
    <location>
        <begin position="31"/>
        <end position="172"/>
    </location>
</feature>
<feature type="signal peptide" evidence="1">
    <location>
        <begin position="1"/>
        <end position="30"/>
    </location>
</feature>
<proteinExistence type="predicted"/>
<evidence type="ECO:0000313" key="2">
    <source>
        <dbReference type="EMBL" id="AJJ12179.1"/>
    </source>
</evidence>
<keyword evidence="3" id="KW-1185">Reference proteome</keyword>
<dbReference type="EMBL" id="CP009787">
    <property type="protein sequence ID" value="AJJ12179.1"/>
    <property type="molecule type" value="Genomic_DNA"/>
</dbReference>
<sequence>MKMMNVLKSIVGFWLLSAGLLLPSVTVAQADTSVSLRQTQRCAKPVFYAQTLNHKKEVEICIVTPTVSYSFGKISAKSKEMNITVPVGNTSYAYQSNQVISIQEFTVRKGDTSYQVSAGTNDDGEPVASLYVYKGTPETGKLLAEIKLDTHTVVNNISHALADDGIAESDSL</sequence>
<protein>
    <submittedName>
        <fullName evidence="2">Uncharacterized protein</fullName>
    </submittedName>
</protein>
<evidence type="ECO:0000256" key="1">
    <source>
        <dbReference type="SAM" id="SignalP"/>
    </source>
</evidence>
<reference evidence="2 3" key="1">
    <citation type="journal article" date="2015" name="Genome Announc.">
        <title>Thirty-Two Complete Genome Assemblies of Nine Yersinia Species, Including Y. pestis, Y. pseudotuberculosis, and Y. enterocolitica.</title>
        <authorList>
            <person name="Johnson S.L."/>
            <person name="Daligault H.E."/>
            <person name="Davenport K.W."/>
            <person name="Jaissle J."/>
            <person name="Frey K.G."/>
            <person name="Ladner J.T."/>
            <person name="Broomall S.M."/>
            <person name="Bishop-Lilly K.A."/>
            <person name="Bruce D.C."/>
            <person name="Coyne S.R."/>
            <person name="Gibbons H.S."/>
            <person name="Lo C.C."/>
            <person name="Munk A.C."/>
            <person name="Rosenzweig C.N."/>
            <person name="Koroleva G.I."/>
            <person name="Palacios G.F."/>
            <person name="Redden C.L."/>
            <person name="Xu Y."/>
            <person name="Minogue T.D."/>
            <person name="Chain P.S."/>
        </authorList>
    </citation>
    <scope>NUCLEOTIDE SEQUENCE [LARGE SCALE GENOMIC DNA]</scope>
    <source>
        <strain evidence="2 3">YRA</strain>
    </source>
</reference>
<gene>
    <name evidence="2" type="ORF">CH64_3665</name>
</gene>
<evidence type="ECO:0000313" key="3">
    <source>
        <dbReference type="Proteomes" id="UP000031914"/>
    </source>
</evidence>